<feature type="transmembrane region" description="Helical" evidence="1">
    <location>
        <begin position="46"/>
        <end position="67"/>
    </location>
</feature>
<keyword evidence="1" id="KW-0472">Membrane</keyword>
<dbReference type="EMBL" id="QSBY01000010">
    <property type="protein sequence ID" value="RHW69084.1"/>
    <property type="molecule type" value="Genomic_DNA"/>
</dbReference>
<organism evidence="2 3">
    <name type="scientific">Trypanosoma brucei equiperdum</name>
    <dbReference type="NCBI Taxonomy" id="630700"/>
    <lineage>
        <taxon>Eukaryota</taxon>
        <taxon>Discoba</taxon>
        <taxon>Euglenozoa</taxon>
        <taxon>Kinetoplastea</taxon>
        <taxon>Metakinetoplastina</taxon>
        <taxon>Trypanosomatida</taxon>
        <taxon>Trypanosomatidae</taxon>
        <taxon>Trypanosoma</taxon>
    </lineage>
</organism>
<sequence length="140" mass="15741">MRLTNTKPPPPRNAAFYITKLCTIAVCVYVLKMAKLAEVMLRSRKIIQPVMLLSYASFAIFVALWFYTGLVVKPKHPNWSETHKGLLHTAAGAWCAGGFLWAVAVWPVFHIWTIPLGLVSLVLFLNLVAITPSFSRKEKE</sequence>
<keyword evidence="1" id="KW-1133">Transmembrane helix</keyword>
<feature type="transmembrane region" description="Helical" evidence="1">
    <location>
        <begin position="116"/>
        <end position="134"/>
    </location>
</feature>
<feature type="transmembrane region" description="Helical" evidence="1">
    <location>
        <begin position="14"/>
        <end position="34"/>
    </location>
</feature>
<reference evidence="2 3" key="1">
    <citation type="submission" date="2018-09" db="EMBL/GenBank/DDBJ databases">
        <title>whole genome sequence of T. equiperdum IVM-t1 strain.</title>
        <authorList>
            <person name="Suganuma K."/>
        </authorList>
    </citation>
    <scope>NUCLEOTIDE SEQUENCE [LARGE SCALE GENOMIC DNA]</scope>
    <source>
        <strain evidence="2 3">IVM-t1</strain>
    </source>
</reference>
<keyword evidence="1" id="KW-0812">Transmembrane</keyword>
<evidence type="ECO:0000313" key="3">
    <source>
        <dbReference type="Proteomes" id="UP000266743"/>
    </source>
</evidence>
<dbReference type="Pfam" id="PF20479">
    <property type="entry name" value="TMEM128"/>
    <property type="match status" value="1"/>
</dbReference>
<dbReference type="InterPro" id="IPR033579">
    <property type="entry name" value="TMEM128"/>
</dbReference>
<evidence type="ECO:0000256" key="1">
    <source>
        <dbReference type="SAM" id="Phobius"/>
    </source>
</evidence>
<evidence type="ECO:0000313" key="2">
    <source>
        <dbReference type="EMBL" id="RHW69084.1"/>
    </source>
</evidence>
<protein>
    <recommendedName>
        <fullName evidence="4">Transmembrane protein</fullName>
    </recommendedName>
</protein>
<accession>A0A3L6KXJ7</accession>
<dbReference type="AlphaFoldDB" id="A0A3L6KXJ7"/>
<gene>
    <name evidence="2" type="ORF">DPX39_100085300</name>
</gene>
<dbReference type="Proteomes" id="UP000266743">
    <property type="component" value="Chromosome 10"/>
</dbReference>
<proteinExistence type="predicted"/>
<comment type="caution">
    <text evidence="2">The sequence shown here is derived from an EMBL/GenBank/DDBJ whole genome shotgun (WGS) entry which is preliminary data.</text>
</comment>
<name>A0A3L6KXJ7_9TRYP</name>
<evidence type="ECO:0008006" key="4">
    <source>
        <dbReference type="Google" id="ProtNLM"/>
    </source>
</evidence>